<dbReference type="RefSeq" id="WP_079579477.1">
    <property type="nucleotide sequence ID" value="NZ_LT630287.1"/>
</dbReference>
<dbReference type="InterPro" id="IPR001173">
    <property type="entry name" value="Glyco_trans_2-like"/>
</dbReference>
<dbReference type="PANTHER" id="PTHR22916">
    <property type="entry name" value="GLYCOSYLTRANSFERASE"/>
    <property type="match status" value="1"/>
</dbReference>
<protein>
    <submittedName>
        <fullName evidence="2">Glycosyltransferase</fullName>
    </submittedName>
</protein>
<evidence type="ECO:0000313" key="3">
    <source>
        <dbReference type="Proteomes" id="UP000190935"/>
    </source>
</evidence>
<dbReference type="Pfam" id="PF00535">
    <property type="entry name" value="Glycos_transf_2"/>
    <property type="match status" value="1"/>
</dbReference>
<sequence>MQDIDLSVIIPTYNSEKYIDKTLNSLLTSFNYQLERIEVIIIDDGSEDRTVDIINEYAKQYATISVYVQNHHGVSCARNAGLKRAGGKYVLFSDSDDLFEIGFLGFFKKQVSLSPDIILEDVKNLKEDIFWENLTDEQALYAMQVNLRVSKVQLDWGIGSRIYKREFLMEQNLTFDPHIVVSEDLLFILEAISKARSLLISPRKFYLLQESHTLFRYNKLNLRSELEFRRKMSQLVSQYQVPEARDINNRTKLTGFIFLIDSYYGPLYSNRKISLNQASSDLRAITDKYFYDTAFGERKFDNYLSRKAPIYRKLLKHRLYKPVLLLNRMIDFLFKIQR</sequence>
<dbReference type="GeneID" id="95350113"/>
<dbReference type="InterPro" id="IPR029044">
    <property type="entry name" value="Nucleotide-diphossugar_trans"/>
</dbReference>
<dbReference type="EMBL" id="LT630287">
    <property type="protein sequence ID" value="SFV41429.1"/>
    <property type="molecule type" value="Genomic_DNA"/>
</dbReference>
<dbReference type="GO" id="GO:0016758">
    <property type="term" value="F:hexosyltransferase activity"/>
    <property type="evidence" value="ECO:0007669"/>
    <property type="project" value="UniProtKB-ARBA"/>
</dbReference>
<dbReference type="AlphaFoldDB" id="A0A1K1KRF5"/>
<dbReference type="Gene3D" id="3.90.550.10">
    <property type="entry name" value="Spore Coat Polysaccharide Biosynthesis Protein SpsA, Chain A"/>
    <property type="match status" value="1"/>
</dbReference>
<proteinExistence type="predicted"/>
<name>A0A1K1KRF5_9LACO</name>
<dbReference type="CDD" id="cd00761">
    <property type="entry name" value="Glyco_tranf_GTA_type"/>
    <property type="match status" value="1"/>
</dbReference>
<gene>
    <name evidence="2" type="ORF">LAC1533_2006</name>
</gene>
<dbReference type="SUPFAM" id="SSF53448">
    <property type="entry name" value="Nucleotide-diphospho-sugar transferases"/>
    <property type="match status" value="1"/>
</dbReference>
<dbReference type="Proteomes" id="UP000190935">
    <property type="component" value="Chromosome I"/>
</dbReference>
<reference evidence="3" key="1">
    <citation type="submission" date="2016-11" db="EMBL/GenBank/DDBJ databases">
        <authorList>
            <person name="Papadimitriou K."/>
        </authorList>
    </citation>
    <scope>NUCLEOTIDE SEQUENCE [LARGE SCALE GENOMIC DNA]</scope>
    <source>
        <strain evidence="3">ACA-DC 1533</strain>
    </source>
</reference>
<organism evidence="2 3">
    <name type="scientific">Ligilactobacillus acidipiscis</name>
    <dbReference type="NCBI Taxonomy" id="89059"/>
    <lineage>
        <taxon>Bacteria</taxon>
        <taxon>Bacillati</taxon>
        <taxon>Bacillota</taxon>
        <taxon>Bacilli</taxon>
        <taxon>Lactobacillales</taxon>
        <taxon>Lactobacillaceae</taxon>
        <taxon>Ligilactobacillus</taxon>
    </lineage>
</organism>
<dbReference type="KEGG" id="laca:LAC1533_2006"/>
<evidence type="ECO:0000313" key="2">
    <source>
        <dbReference type="EMBL" id="SFV41429.1"/>
    </source>
</evidence>
<dbReference type="PANTHER" id="PTHR22916:SF3">
    <property type="entry name" value="UDP-GLCNAC:BETAGAL BETA-1,3-N-ACETYLGLUCOSAMINYLTRANSFERASE-LIKE PROTEIN 1"/>
    <property type="match status" value="1"/>
</dbReference>
<accession>A0A1K1KRF5</accession>
<feature type="domain" description="Glycosyltransferase 2-like" evidence="1">
    <location>
        <begin position="7"/>
        <end position="104"/>
    </location>
</feature>
<keyword evidence="2" id="KW-0808">Transferase</keyword>
<evidence type="ECO:0000259" key="1">
    <source>
        <dbReference type="Pfam" id="PF00535"/>
    </source>
</evidence>